<dbReference type="EMBL" id="CP128986">
    <property type="protein sequence ID" value="WOC12352.1"/>
    <property type="molecule type" value="Genomic_DNA"/>
</dbReference>
<evidence type="ECO:0000256" key="3">
    <source>
        <dbReference type="ARBA" id="ARBA00022692"/>
    </source>
</evidence>
<name>A0AA97CW87_9ACTN</name>
<evidence type="ECO:0000256" key="6">
    <source>
        <dbReference type="SAM" id="Phobius"/>
    </source>
</evidence>
<organism evidence="8">
    <name type="scientific">Gordonia sp. MP11Mi</name>
    <dbReference type="NCBI Taxonomy" id="3022769"/>
    <lineage>
        <taxon>Bacteria</taxon>
        <taxon>Bacillati</taxon>
        <taxon>Actinomycetota</taxon>
        <taxon>Actinomycetes</taxon>
        <taxon>Mycobacteriales</taxon>
        <taxon>Gordoniaceae</taxon>
        <taxon>Gordonia</taxon>
    </lineage>
</organism>
<evidence type="ECO:0000313" key="8">
    <source>
        <dbReference type="EMBL" id="WOC12352.1"/>
    </source>
</evidence>
<evidence type="ECO:0000256" key="5">
    <source>
        <dbReference type="ARBA" id="ARBA00023136"/>
    </source>
</evidence>
<dbReference type="InterPro" id="IPR051401">
    <property type="entry name" value="GtrA_CellWall_Glycosyl"/>
</dbReference>
<evidence type="ECO:0000256" key="2">
    <source>
        <dbReference type="ARBA" id="ARBA00009399"/>
    </source>
</evidence>
<feature type="domain" description="GtrA/DPMS transmembrane" evidence="7">
    <location>
        <begin position="39"/>
        <end position="169"/>
    </location>
</feature>
<dbReference type="InterPro" id="IPR007267">
    <property type="entry name" value="GtrA_DPMS_TM"/>
</dbReference>
<feature type="transmembrane region" description="Helical" evidence="6">
    <location>
        <begin position="143"/>
        <end position="163"/>
    </location>
</feature>
<keyword evidence="5 6" id="KW-0472">Membrane</keyword>
<evidence type="ECO:0000256" key="1">
    <source>
        <dbReference type="ARBA" id="ARBA00004141"/>
    </source>
</evidence>
<dbReference type="PANTHER" id="PTHR38459">
    <property type="entry name" value="PROPHAGE BACTOPRENOL-LINKED GLUCOSE TRANSLOCASE HOMOLOG"/>
    <property type="match status" value="1"/>
</dbReference>
<dbReference type="PANTHER" id="PTHR38459:SF1">
    <property type="entry name" value="PROPHAGE BACTOPRENOL-LINKED GLUCOSE TRANSLOCASE HOMOLOG"/>
    <property type="match status" value="1"/>
</dbReference>
<proteinExistence type="inferred from homology"/>
<comment type="similarity">
    <text evidence="2">Belongs to the GtrA family.</text>
</comment>
<feature type="transmembrane region" description="Helical" evidence="6">
    <location>
        <begin position="68"/>
        <end position="85"/>
    </location>
</feature>
<evidence type="ECO:0000259" key="7">
    <source>
        <dbReference type="Pfam" id="PF04138"/>
    </source>
</evidence>
<comment type="subcellular location">
    <subcellularLocation>
        <location evidence="1">Membrane</location>
        <topology evidence="1">Multi-pass membrane protein</topology>
    </subcellularLocation>
</comment>
<dbReference type="Pfam" id="PF04138">
    <property type="entry name" value="GtrA_DPMS_TM"/>
    <property type="match status" value="1"/>
</dbReference>
<dbReference type="AlphaFoldDB" id="A0AA97CW87"/>
<sequence>MDGGGVGGRLAAMNPSKWLVSMIPKRILPTVIAYAGFIRFALVGLFTFVLTTVLFFGLKTTVLDEKPVTAFSIATLIATIVSYVFNREWSFAERGGRSARHEASLFFVVSAIALGISQIPLAMSRYVLDLQMPNLSAFGEHMADFVSGSIIGTLVAMAFRWWAFRKWVFPELIGVDADVAESTADSDPFDGR</sequence>
<protein>
    <recommendedName>
        <fullName evidence="7">GtrA/DPMS transmembrane domain-containing protein</fullName>
    </recommendedName>
</protein>
<dbReference type="GO" id="GO:0000271">
    <property type="term" value="P:polysaccharide biosynthetic process"/>
    <property type="evidence" value="ECO:0007669"/>
    <property type="project" value="InterPro"/>
</dbReference>
<keyword evidence="3 6" id="KW-0812">Transmembrane</keyword>
<keyword evidence="4 6" id="KW-1133">Transmembrane helix</keyword>
<dbReference type="GO" id="GO:0005886">
    <property type="term" value="C:plasma membrane"/>
    <property type="evidence" value="ECO:0007669"/>
    <property type="project" value="TreeGrafter"/>
</dbReference>
<reference evidence="8" key="1">
    <citation type="submission" date="2023-06" db="EMBL/GenBank/DDBJ databases">
        <title>Gordonia sp. nov. and Pseudochrobactrum sp. nov., two species isolated from the burying beetle Nicrophorus vespilloides.</title>
        <authorList>
            <person name="Poehlein A."/>
            <person name="Guzman J."/>
            <person name="Daniel R."/>
            <person name="Vilcinskas A."/>
        </authorList>
    </citation>
    <scope>NUCLEOTIDE SEQUENCE</scope>
    <source>
        <strain evidence="8">MP11Mi</strain>
    </source>
</reference>
<feature type="transmembrane region" description="Helical" evidence="6">
    <location>
        <begin position="105"/>
        <end position="123"/>
    </location>
</feature>
<evidence type="ECO:0000256" key="4">
    <source>
        <dbReference type="ARBA" id="ARBA00022989"/>
    </source>
</evidence>
<feature type="transmembrane region" description="Helical" evidence="6">
    <location>
        <begin position="31"/>
        <end position="56"/>
    </location>
</feature>
<gene>
    <name evidence="8" type="ORF">MP11Mi_14370</name>
</gene>
<accession>A0AA97CW87</accession>